<evidence type="ECO:0000256" key="1">
    <source>
        <dbReference type="SAM" id="MobiDB-lite"/>
    </source>
</evidence>
<dbReference type="AlphaFoldDB" id="A0A8H3G5X7"/>
<organism evidence="2 3">
    <name type="scientific">Heterodermia speciosa</name>
    <dbReference type="NCBI Taxonomy" id="116794"/>
    <lineage>
        <taxon>Eukaryota</taxon>
        <taxon>Fungi</taxon>
        <taxon>Dikarya</taxon>
        <taxon>Ascomycota</taxon>
        <taxon>Pezizomycotina</taxon>
        <taxon>Lecanoromycetes</taxon>
        <taxon>OSLEUM clade</taxon>
        <taxon>Lecanoromycetidae</taxon>
        <taxon>Caliciales</taxon>
        <taxon>Physciaceae</taxon>
        <taxon>Heterodermia</taxon>
    </lineage>
</organism>
<keyword evidence="3" id="KW-1185">Reference proteome</keyword>
<protein>
    <submittedName>
        <fullName evidence="2">Uncharacterized protein</fullName>
    </submittedName>
</protein>
<gene>
    <name evidence="2" type="ORF">HETSPECPRED_010575</name>
</gene>
<feature type="compositionally biased region" description="Polar residues" evidence="1">
    <location>
        <begin position="78"/>
        <end position="93"/>
    </location>
</feature>
<proteinExistence type="predicted"/>
<accession>A0A8H3G5X7</accession>
<feature type="region of interest" description="Disordered" evidence="1">
    <location>
        <begin position="1"/>
        <end position="93"/>
    </location>
</feature>
<comment type="caution">
    <text evidence="2">The sequence shown here is derived from an EMBL/GenBank/DDBJ whole genome shotgun (WGS) entry which is preliminary data.</text>
</comment>
<feature type="compositionally biased region" description="Basic and acidic residues" evidence="1">
    <location>
        <begin position="26"/>
        <end position="70"/>
    </location>
</feature>
<evidence type="ECO:0000313" key="2">
    <source>
        <dbReference type="EMBL" id="CAF9937144.1"/>
    </source>
</evidence>
<sequence>MANKTPYNDENIRPEPLQQHSSPLLHDAEETTADDEKIASDEKIKSKDQREPDPDHDHNDDRNPGEQGHEDSDDADSSIPSGTEAQQEASNDN</sequence>
<reference evidence="2" key="1">
    <citation type="submission" date="2021-03" db="EMBL/GenBank/DDBJ databases">
        <authorList>
            <person name="Tagirdzhanova G."/>
        </authorList>
    </citation>
    <scope>NUCLEOTIDE SEQUENCE</scope>
</reference>
<dbReference type="Proteomes" id="UP000664521">
    <property type="component" value="Unassembled WGS sequence"/>
</dbReference>
<name>A0A8H3G5X7_9LECA</name>
<dbReference type="EMBL" id="CAJPDS010000098">
    <property type="protein sequence ID" value="CAF9937144.1"/>
    <property type="molecule type" value="Genomic_DNA"/>
</dbReference>
<evidence type="ECO:0000313" key="3">
    <source>
        <dbReference type="Proteomes" id="UP000664521"/>
    </source>
</evidence>